<dbReference type="RefSeq" id="WP_021295429.1">
    <property type="nucleotide sequence ID" value="NZ_AURB01000068.1"/>
</dbReference>
<accession>T0DQ11</accession>
<evidence type="ECO:0000313" key="1">
    <source>
        <dbReference type="EMBL" id="UNO50608.1"/>
    </source>
</evidence>
<dbReference type="AlphaFoldDB" id="T0DQ11"/>
<dbReference type="EMBL" id="CP080467">
    <property type="protein sequence ID" value="UNO50608.1"/>
    <property type="molecule type" value="Genomic_DNA"/>
</dbReference>
<dbReference type="KEGG" id="aaco:K1I37_09260"/>
<organism evidence="1 2">
    <name type="scientific">Alicyclobacillus acidoterrestris (strain ATCC 49025 / DSM 3922 / CIP 106132 / NCIMB 13137 / GD3B)</name>
    <dbReference type="NCBI Taxonomy" id="1356854"/>
    <lineage>
        <taxon>Bacteria</taxon>
        <taxon>Bacillati</taxon>
        <taxon>Bacillota</taxon>
        <taxon>Bacilli</taxon>
        <taxon>Bacillales</taxon>
        <taxon>Alicyclobacillaceae</taxon>
        <taxon>Alicyclobacillus</taxon>
    </lineage>
</organism>
<proteinExistence type="predicted"/>
<dbReference type="Proteomes" id="UP000829401">
    <property type="component" value="Chromosome"/>
</dbReference>
<dbReference type="OrthoDB" id="2375400at2"/>
<evidence type="ECO:0000313" key="2">
    <source>
        <dbReference type="Proteomes" id="UP000829401"/>
    </source>
</evidence>
<keyword evidence="2" id="KW-1185">Reference proteome</keyword>
<dbReference type="STRING" id="1356854.N007_03000"/>
<protein>
    <submittedName>
        <fullName evidence="1">Uncharacterized protein</fullName>
    </submittedName>
</protein>
<name>T0DQ11_ALIAG</name>
<gene>
    <name evidence="1" type="ORF">K1I37_09260</name>
</gene>
<reference evidence="2" key="1">
    <citation type="journal article" date="2022" name="G3 (Bethesda)">
        <title>Unveiling the complete genome sequence of Alicyclobacillus acidoterrestris DSM 3922T, a taint-producing strain.</title>
        <authorList>
            <person name="Leonardo I.C."/>
            <person name="Barreto Crespo M.T."/>
            <person name="Gaspar F.B."/>
        </authorList>
    </citation>
    <scope>NUCLEOTIDE SEQUENCE [LARGE SCALE GENOMIC DNA]</scope>
    <source>
        <strain evidence="2">DSM 3922</strain>
    </source>
</reference>
<accession>A0A9E6ZJZ2</accession>
<sequence>MELNALQRLKSLLISSIGMFVAQLGIVLILYVMCNIITLFTYFLGEYFISGFVTFSLFTLVWWLIWRVIYDMSGTAQFPVKLTFSTLPLIGLAVFYIWQHPTPNYTLMIPRLPTDIHFYFATAITGTLLFPWYSIALHRYWSHNGSRRKRRLLLTASPIAMVGVACFTLCYCLLPANW</sequence>